<accession>A0A450TN36</accession>
<dbReference type="AlphaFoldDB" id="A0A450TN36"/>
<proteinExistence type="predicted"/>
<evidence type="ECO:0000313" key="2">
    <source>
        <dbReference type="EMBL" id="VFJ69157.1"/>
    </source>
</evidence>
<dbReference type="Pfam" id="PF18480">
    <property type="entry name" value="DUF5615"/>
    <property type="match status" value="1"/>
</dbReference>
<evidence type="ECO:0000259" key="1">
    <source>
        <dbReference type="Pfam" id="PF18480"/>
    </source>
</evidence>
<organism evidence="2">
    <name type="scientific">Candidatus Kentrum sp. DK</name>
    <dbReference type="NCBI Taxonomy" id="2126562"/>
    <lineage>
        <taxon>Bacteria</taxon>
        <taxon>Pseudomonadati</taxon>
        <taxon>Pseudomonadota</taxon>
        <taxon>Gammaproteobacteria</taxon>
        <taxon>Candidatus Kentrum</taxon>
    </lineage>
</organism>
<reference evidence="2" key="1">
    <citation type="submission" date="2019-02" db="EMBL/GenBank/DDBJ databases">
        <authorList>
            <person name="Gruber-Vodicka R. H."/>
            <person name="Seah K. B. B."/>
        </authorList>
    </citation>
    <scope>NUCLEOTIDE SEQUENCE</scope>
    <source>
        <strain evidence="2">BECK_DK161</strain>
    </source>
</reference>
<dbReference type="EMBL" id="CAADEY010000208">
    <property type="protein sequence ID" value="VFJ69157.1"/>
    <property type="molecule type" value="Genomic_DNA"/>
</dbReference>
<protein>
    <submittedName>
        <fullName evidence="2">Predicted nuclease, contains PIN domain, potential toxin-antitoxin system component</fullName>
    </submittedName>
</protein>
<sequence length="119" mass="13707">MSIRFLLDENMPFALLEFLAREGYEAEHLKKIEKVGIKNGEVYKVAEQRGAWIVTRDSDFKNYHKFVAHGMEGVIVFSLTDTTTGNMLNVMRRFLKIHVGKLTSKHLIIIDDSTVKIHD</sequence>
<feature type="domain" description="DUF5615" evidence="1">
    <location>
        <begin position="4"/>
        <end position="112"/>
    </location>
</feature>
<dbReference type="InterPro" id="IPR041049">
    <property type="entry name" value="DUF5615"/>
</dbReference>
<name>A0A450TN36_9GAMM</name>
<gene>
    <name evidence="2" type="ORF">BECKDK2373C_GA0170839_12082</name>
</gene>